<dbReference type="Proteomes" id="UP001168821">
    <property type="component" value="Unassembled WGS sequence"/>
</dbReference>
<feature type="compositionally biased region" description="Polar residues" evidence="1">
    <location>
        <begin position="1"/>
        <end position="10"/>
    </location>
</feature>
<organism evidence="2 3">
    <name type="scientific">Zophobas morio</name>
    <dbReference type="NCBI Taxonomy" id="2755281"/>
    <lineage>
        <taxon>Eukaryota</taxon>
        <taxon>Metazoa</taxon>
        <taxon>Ecdysozoa</taxon>
        <taxon>Arthropoda</taxon>
        <taxon>Hexapoda</taxon>
        <taxon>Insecta</taxon>
        <taxon>Pterygota</taxon>
        <taxon>Neoptera</taxon>
        <taxon>Endopterygota</taxon>
        <taxon>Coleoptera</taxon>
        <taxon>Polyphaga</taxon>
        <taxon>Cucujiformia</taxon>
        <taxon>Tenebrionidae</taxon>
        <taxon>Zophobas</taxon>
    </lineage>
</organism>
<protein>
    <submittedName>
        <fullName evidence="2">Uncharacterized protein</fullName>
    </submittedName>
</protein>
<comment type="caution">
    <text evidence="2">The sequence shown here is derived from an EMBL/GenBank/DDBJ whole genome shotgun (WGS) entry which is preliminary data.</text>
</comment>
<accession>A0AA38HJQ2</accession>
<sequence length="113" mass="12423">MFWKIQNSPKRSALKGSGKNTKTRKTLKPTGKGLHLPPKGKKHETWTFINGNEKNRGKRQNEERNQGNLGSSRGIVLGLQGKSKTLVVLLPIKLPATVSGKPTEKIILVKGCL</sequence>
<feature type="region of interest" description="Disordered" evidence="1">
    <location>
        <begin position="1"/>
        <end position="74"/>
    </location>
</feature>
<evidence type="ECO:0000313" key="3">
    <source>
        <dbReference type="Proteomes" id="UP001168821"/>
    </source>
</evidence>
<feature type="compositionally biased region" description="Basic and acidic residues" evidence="1">
    <location>
        <begin position="53"/>
        <end position="65"/>
    </location>
</feature>
<proteinExistence type="predicted"/>
<keyword evidence="3" id="KW-1185">Reference proteome</keyword>
<evidence type="ECO:0000313" key="2">
    <source>
        <dbReference type="EMBL" id="KAJ3616589.1"/>
    </source>
</evidence>
<name>A0AA38HJQ2_9CUCU</name>
<dbReference type="AlphaFoldDB" id="A0AA38HJQ2"/>
<gene>
    <name evidence="2" type="ORF">Zmor_011814</name>
</gene>
<evidence type="ECO:0000256" key="1">
    <source>
        <dbReference type="SAM" id="MobiDB-lite"/>
    </source>
</evidence>
<reference evidence="2" key="1">
    <citation type="journal article" date="2023" name="G3 (Bethesda)">
        <title>Whole genome assemblies of Zophobas morio and Tenebrio molitor.</title>
        <authorList>
            <person name="Kaur S."/>
            <person name="Stinson S.A."/>
            <person name="diCenzo G.C."/>
        </authorList>
    </citation>
    <scope>NUCLEOTIDE SEQUENCE</scope>
    <source>
        <strain evidence="2">QUZm001</strain>
    </source>
</reference>
<feature type="compositionally biased region" description="Low complexity" evidence="1">
    <location>
        <begin position="28"/>
        <end position="37"/>
    </location>
</feature>
<dbReference type="EMBL" id="JALNTZ010003194">
    <property type="protein sequence ID" value="KAJ3616589.1"/>
    <property type="molecule type" value="Genomic_DNA"/>
</dbReference>